<evidence type="ECO:0000313" key="12">
    <source>
        <dbReference type="EMBL" id="KAF0772984.1"/>
    </source>
</evidence>
<evidence type="ECO:0000256" key="6">
    <source>
        <dbReference type="ARBA" id="ARBA00023040"/>
    </source>
</evidence>
<keyword evidence="8 12" id="KW-0675">Receptor</keyword>
<keyword evidence="6" id="KW-0297">G-protein coupled receptor</keyword>
<dbReference type="GO" id="GO:0030425">
    <property type="term" value="C:dendrite"/>
    <property type="evidence" value="ECO:0007669"/>
    <property type="project" value="TreeGrafter"/>
</dbReference>
<keyword evidence="4 10" id="KW-0812">Transmembrane</keyword>
<reference evidence="12 13" key="1">
    <citation type="submission" date="2019-08" db="EMBL/GenBank/DDBJ databases">
        <title>Whole genome of Aphis craccivora.</title>
        <authorList>
            <person name="Voronova N.V."/>
            <person name="Shulinski R.S."/>
            <person name="Bandarenka Y.V."/>
            <person name="Zhorov D.G."/>
            <person name="Warner D."/>
        </authorList>
    </citation>
    <scope>NUCLEOTIDE SEQUENCE [LARGE SCALE GENOMIC DNA]</scope>
    <source>
        <strain evidence="12">180601</strain>
        <tissue evidence="12">Whole Body</tissue>
    </source>
</reference>
<evidence type="ECO:0000259" key="11">
    <source>
        <dbReference type="PROSITE" id="PS50262"/>
    </source>
</evidence>
<dbReference type="PANTHER" id="PTHR24247">
    <property type="entry name" value="5-HYDROXYTRYPTAMINE RECEPTOR"/>
    <property type="match status" value="1"/>
</dbReference>
<keyword evidence="7 10" id="KW-0472">Membrane</keyword>
<evidence type="ECO:0000256" key="3">
    <source>
        <dbReference type="ARBA" id="ARBA00022475"/>
    </source>
</evidence>
<keyword evidence="9" id="KW-0807">Transducer</keyword>
<protein>
    <submittedName>
        <fullName evidence="12">Muscarinic acetylcholine receptor M2</fullName>
    </submittedName>
</protein>
<dbReference type="Gene3D" id="1.20.1070.10">
    <property type="entry name" value="Rhodopsin 7-helix transmembrane proteins"/>
    <property type="match status" value="1"/>
</dbReference>
<dbReference type="InterPro" id="IPR017452">
    <property type="entry name" value="GPCR_Rhodpsn_7TM"/>
</dbReference>
<proteinExistence type="inferred from homology"/>
<feature type="transmembrane region" description="Helical" evidence="10">
    <location>
        <begin position="54"/>
        <end position="78"/>
    </location>
</feature>
<dbReference type="OrthoDB" id="10071887at2759"/>
<keyword evidence="3" id="KW-1003">Cell membrane</keyword>
<dbReference type="PRINTS" id="PR00237">
    <property type="entry name" value="GPCRRHODOPSN"/>
</dbReference>
<name>A0A6G0ZNA9_APHCR</name>
<sequence length="109" mass="11440">MDQTVVNGSIAAAVGNGTAGGIPGLESDTNWTTAVVAHVDLTPVLSPFESWQKVLIVLVIGICMVLTITGNILVLVSFIVDRTIRQPSNYFIASLAATDMLIGKAIVIM</sequence>
<dbReference type="GO" id="GO:0016907">
    <property type="term" value="F:G protein-coupled acetylcholine receptor activity"/>
    <property type="evidence" value="ECO:0007669"/>
    <property type="project" value="TreeGrafter"/>
</dbReference>
<dbReference type="EMBL" id="VUJU01000111">
    <property type="protein sequence ID" value="KAF0772984.1"/>
    <property type="molecule type" value="Genomic_DNA"/>
</dbReference>
<accession>A0A6G0ZNA9</accession>
<evidence type="ECO:0000256" key="7">
    <source>
        <dbReference type="ARBA" id="ARBA00023136"/>
    </source>
</evidence>
<evidence type="ECO:0000256" key="9">
    <source>
        <dbReference type="ARBA" id="ARBA00023224"/>
    </source>
</evidence>
<keyword evidence="13" id="KW-1185">Reference proteome</keyword>
<feature type="domain" description="G-protein coupled receptors family 1 profile" evidence="11">
    <location>
        <begin position="70"/>
        <end position="109"/>
    </location>
</feature>
<evidence type="ECO:0000256" key="5">
    <source>
        <dbReference type="ARBA" id="ARBA00022989"/>
    </source>
</evidence>
<dbReference type="GO" id="GO:0045202">
    <property type="term" value="C:synapse"/>
    <property type="evidence" value="ECO:0007669"/>
    <property type="project" value="TreeGrafter"/>
</dbReference>
<dbReference type="InterPro" id="IPR000276">
    <property type="entry name" value="GPCR_Rhodpsn"/>
</dbReference>
<comment type="similarity">
    <text evidence="2">Belongs to the G-protein coupled receptor 1 family.</text>
</comment>
<dbReference type="GO" id="GO:0005886">
    <property type="term" value="C:plasma membrane"/>
    <property type="evidence" value="ECO:0007669"/>
    <property type="project" value="UniProtKB-SubCell"/>
</dbReference>
<organism evidence="12 13">
    <name type="scientific">Aphis craccivora</name>
    <name type="common">Cowpea aphid</name>
    <dbReference type="NCBI Taxonomy" id="307492"/>
    <lineage>
        <taxon>Eukaryota</taxon>
        <taxon>Metazoa</taxon>
        <taxon>Ecdysozoa</taxon>
        <taxon>Arthropoda</taxon>
        <taxon>Hexapoda</taxon>
        <taxon>Insecta</taxon>
        <taxon>Pterygota</taxon>
        <taxon>Neoptera</taxon>
        <taxon>Paraneoptera</taxon>
        <taxon>Hemiptera</taxon>
        <taxon>Sternorrhyncha</taxon>
        <taxon>Aphidomorpha</taxon>
        <taxon>Aphidoidea</taxon>
        <taxon>Aphididae</taxon>
        <taxon>Aphidini</taxon>
        <taxon>Aphis</taxon>
        <taxon>Aphis</taxon>
    </lineage>
</organism>
<gene>
    <name evidence="12" type="ORF">FWK35_00002288</name>
</gene>
<evidence type="ECO:0000256" key="4">
    <source>
        <dbReference type="ARBA" id="ARBA00022692"/>
    </source>
</evidence>
<evidence type="ECO:0000256" key="10">
    <source>
        <dbReference type="SAM" id="Phobius"/>
    </source>
</evidence>
<evidence type="ECO:0000256" key="8">
    <source>
        <dbReference type="ARBA" id="ARBA00023170"/>
    </source>
</evidence>
<dbReference type="SUPFAM" id="SSF81321">
    <property type="entry name" value="Family A G protein-coupled receptor-like"/>
    <property type="match status" value="1"/>
</dbReference>
<keyword evidence="5 10" id="KW-1133">Transmembrane helix</keyword>
<comment type="subcellular location">
    <subcellularLocation>
        <location evidence="1">Cell membrane</location>
        <topology evidence="1">Multi-pass membrane protein</topology>
    </subcellularLocation>
</comment>
<dbReference type="PANTHER" id="PTHR24247:SF191">
    <property type="entry name" value="MUSCARINIC ACETYLCHOLINE RECEPTOR, B-TYPE, ISOFORM A"/>
    <property type="match status" value="1"/>
</dbReference>
<dbReference type="GO" id="GO:0004993">
    <property type="term" value="F:G protein-coupled serotonin receptor activity"/>
    <property type="evidence" value="ECO:0007669"/>
    <property type="project" value="TreeGrafter"/>
</dbReference>
<dbReference type="Proteomes" id="UP000478052">
    <property type="component" value="Unassembled WGS sequence"/>
</dbReference>
<dbReference type="PROSITE" id="PS50262">
    <property type="entry name" value="G_PROTEIN_RECEP_F1_2"/>
    <property type="match status" value="1"/>
</dbReference>
<dbReference type="GO" id="GO:0007187">
    <property type="term" value="P:G protein-coupled receptor signaling pathway, coupled to cyclic nucleotide second messenger"/>
    <property type="evidence" value="ECO:0007669"/>
    <property type="project" value="TreeGrafter"/>
</dbReference>
<evidence type="ECO:0000256" key="2">
    <source>
        <dbReference type="ARBA" id="ARBA00010663"/>
    </source>
</evidence>
<comment type="caution">
    <text evidence="12">The sequence shown here is derived from an EMBL/GenBank/DDBJ whole genome shotgun (WGS) entry which is preliminary data.</text>
</comment>
<dbReference type="AlphaFoldDB" id="A0A6G0ZNA9"/>
<dbReference type="GO" id="GO:0007197">
    <property type="term" value="P:adenylate cyclase-inhibiting G protein-coupled acetylcholine receptor signaling pathway"/>
    <property type="evidence" value="ECO:0007669"/>
    <property type="project" value="TreeGrafter"/>
</dbReference>
<evidence type="ECO:0000313" key="13">
    <source>
        <dbReference type="Proteomes" id="UP000478052"/>
    </source>
</evidence>
<evidence type="ECO:0000256" key="1">
    <source>
        <dbReference type="ARBA" id="ARBA00004651"/>
    </source>
</evidence>